<protein>
    <submittedName>
        <fullName evidence="1">Uncharacterized protein</fullName>
    </submittedName>
</protein>
<dbReference type="Proteomes" id="UP001605036">
    <property type="component" value="Unassembled WGS sequence"/>
</dbReference>
<keyword evidence="2" id="KW-1185">Reference proteome</keyword>
<comment type="caution">
    <text evidence="1">The sequence shown here is derived from an EMBL/GenBank/DDBJ whole genome shotgun (WGS) entry which is preliminary data.</text>
</comment>
<organism evidence="1 2">
    <name type="scientific">Riccia fluitans</name>
    <dbReference type="NCBI Taxonomy" id="41844"/>
    <lineage>
        <taxon>Eukaryota</taxon>
        <taxon>Viridiplantae</taxon>
        <taxon>Streptophyta</taxon>
        <taxon>Embryophyta</taxon>
        <taxon>Marchantiophyta</taxon>
        <taxon>Marchantiopsida</taxon>
        <taxon>Marchantiidae</taxon>
        <taxon>Marchantiales</taxon>
        <taxon>Ricciaceae</taxon>
        <taxon>Riccia</taxon>
    </lineage>
</organism>
<dbReference type="AlphaFoldDB" id="A0ABD1YDZ2"/>
<evidence type="ECO:0000313" key="1">
    <source>
        <dbReference type="EMBL" id="KAL2623902.1"/>
    </source>
</evidence>
<dbReference type="EMBL" id="JBHFFA010000005">
    <property type="protein sequence ID" value="KAL2623902.1"/>
    <property type="molecule type" value="Genomic_DNA"/>
</dbReference>
<evidence type="ECO:0000313" key="2">
    <source>
        <dbReference type="Proteomes" id="UP001605036"/>
    </source>
</evidence>
<accession>A0ABD1YDZ2</accession>
<sequence>MLTWILKFGDSQAFKWNLTPHLEELSLTHHGLSEVAHLAVLCVNVVIAGYIFLTLHESTPATEPHQVHSFNKSKRKLLLLPESRLSWRN</sequence>
<reference evidence="1 2" key="1">
    <citation type="submission" date="2024-09" db="EMBL/GenBank/DDBJ databases">
        <title>Chromosome-scale assembly of Riccia fluitans.</title>
        <authorList>
            <person name="Paukszto L."/>
            <person name="Sawicki J."/>
            <person name="Karawczyk K."/>
            <person name="Piernik-Szablinska J."/>
            <person name="Szczecinska M."/>
            <person name="Mazdziarz M."/>
        </authorList>
    </citation>
    <scope>NUCLEOTIDE SEQUENCE [LARGE SCALE GENOMIC DNA]</scope>
    <source>
        <strain evidence="1">Rf_01</strain>
        <tissue evidence="1">Aerial parts of the thallus</tissue>
    </source>
</reference>
<gene>
    <name evidence="1" type="ORF">R1flu_008147</name>
</gene>
<proteinExistence type="predicted"/>
<name>A0ABD1YDZ2_9MARC</name>